<keyword evidence="3 5" id="KW-1133">Transmembrane helix</keyword>
<feature type="transmembrane region" description="Helical" evidence="5">
    <location>
        <begin position="107"/>
        <end position="122"/>
    </location>
</feature>
<evidence type="ECO:0000313" key="7">
    <source>
        <dbReference type="Proteomes" id="UP000196102"/>
    </source>
</evidence>
<evidence type="ECO:0008006" key="8">
    <source>
        <dbReference type="Google" id="ProtNLM"/>
    </source>
</evidence>
<comment type="caution">
    <text evidence="6">The sequence shown here is derived from an EMBL/GenBank/DDBJ whole genome shotgun (WGS) entry which is preliminary data.</text>
</comment>
<evidence type="ECO:0000256" key="3">
    <source>
        <dbReference type="ARBA" id="ARBA00022989"/>
    </source>
</evidence>
<feature type="transmembrane region" description="Helical" evidence="5">
    <location>
        <begin position="80"/>
        <end position="100"/>
    </location>
</feature>
<keyword evidence="4 5" id="KW-0472">Membrane</keyword>
<feature type="transmembrane region" description="Helical" evidence="5">
    <location>
        <begin position="54"/>
        <end position="74"/>
    </location>
</feature>
<evidence type="ECO:0000313" key="6">
    <source>
        <dbReference type="EMBL" id="OUS10841.1"/>
    </source>
</evidence>
<feature type="transmembrane region" description="Helical" evidence="5">
    <location>
        <begin position="6"/>
        <end position="25"/>
    </location>
</feature>
<proteinExistence type="predicted"/>
<name>A0A1Z8AKI5_9FLAO</name>
<organism evidence="6 7">
    <name type="scientific">Nonlabens dokdonensis</name>
    <dbReference type="NCBI Taxonomy" id="328515"/>
    <lineage>
        <taxon>Bacteria</taxon>
        <taxon>Pseudomonadati</taxon>
        <taxon>Bacteroidota</taxon>
        <taxon>Flavobacteriia</taxon>
        <taxon>Flavobacteriales</taxon>
        <taxon>Flavobacteriaceae</taxon>
        <taxon>Nonlabens</taxon>
    </lineage>
</organism>
<sequence length="123" mass="13744">MELSEIIEIVIKLVVGLSILNVWLINRDKNSQWRGGNATNMEEEFKAYGLSKNMMIIVGTLKCLFAVLLLLSLYLFKLELYAALGIAVLMAGAILMHLKINDPLKKSLPAAIFLVLSLIVIWI</sequence>
<reference evidence="7" key="1">
    <citation type="journal article" date="2017" name="Proc. Natl. Acad. Sci. U.S.A.">
        <title>Simulation of Deepwater Horizon oil plume reveals substrate specialization within a complex community of hydrocarbon-degraders.</title>
        <authorList>
            <person name="Hu P."/>
            <person name="Dubinsky E.A."/>
            <person name="Probst A.J."/>
            <person name="Wang J."/>
            <person name="Sieber C.M.K."/>
            <person name="Tom L.M."/>
            <person name="Gardinali P."/>
            <person name="Banfield J.F."/>
            <person name="Atlas R.M."/>
            <person name="Andersen G.L."/>
        </authorList>
    </citation>
    <scope>NUCLEOTIDE SEQUENCE [LARGE SCALE GENOMIC DNA]</scope>
</reference>
<dbReference type="RefSeq" id="WP_303687770.1">
    <property type="nucleotide sequence ID" value="NZ_CAJXYO010000050.1"/>
</dbReference>
<protein>
    <recommendedName>
        <fullName evidence="8">DoxX family protein</fullName>
    </recommendedName>
</protein>
<dbReference type="GO" id="GO:0016020">
    <property type="term" value="C:membrane"/>
    <property type="evidence" value="ECO:0007669"/>
    <property type="project" value="UniProtKB-SubCell"/>
</dbReference>
<dbReference type="AlphaFoldDB" id="A0A1Z8AKI5"/>
<accession>A0A1Z8AKI5</accession>
<evidence type="ECO:0000256" key="2">
    <source>
        <dbReference type="ARBA" id="ARBA00022692"/>
    </source>
</evidence>
<evidence type="ECO:0000256" key="4">
    <source>
        <dbReference type="ARBA" id="ARBA00023136"/>
    </source>
</evidence>
<evidence type="ECO:0000256" key="5">
    <source>
        <dbReference type="SAM" id="Phobius"/>
    </source>
</evidence>
<gene>
    <name evidence="6" type="ORF">A9Q93_12425</name>
</gene>
<dbReference type="EMBL" id="MAAX01000188">
    <property type="protein sequence ID" value="OUS10841.1"/>
    <property type="molecule type" value="Genomic_DNA"/>
</dbReference>
<dbReference type="Pfam" id="PF13564">
    <property type="entry name" value="DoxX_2"/>
    <property type="match status" value="1"/>
</dbReference>
<evidence type="ECO:0000256" key="1">
    <source>
        <dbReference type="ARBA" id="ARBA00004141"/>
    </source>
</evidence>
<dbReference type="InterPro" id="IPR032808">
    <property type="entry name" value="DoxX"/>
</dbReference>
<dbReference type="Proteomes" id="UP000196102">
    <property type="component" value="Unassembled WGS sequence"/>
</dbReference>
<comment type="subcellular location">
    <subcellularLocation>
        <location evidence="1">Membrane</location>
        <topology evidence="1">Multi-pass membrane protein</topology>
    </subcellularLocation>
</comment>
<keyword evidence="2 5" id="KW-0812">Transmembrane</keyword>